<sequence length="392" mass="42289">MPTTYSTRDLLAQLIAFDTTSSKSNLDLIRWIEAYLAQHGVESALTFNTEGTKANLYATIGPKGVAGICLSGHTDVVPTTGQPWTADPYTLVERDGKVFGRGTSDMKGFIACVLAAVPSFVAGVRDVPIHLAFSYDEEVGCVGVRGLLAALANEPVKPLAVIIGEPTLMHVARGHKGKQAYRVVVEGRAGHSALTHLGVNAIEYACDLISFLRNKANSLRDDGPHDAAFEPAYTTIQTGKVSGGIAINVIPERCEFDFEIRYLPTDDVVSMIDEVSTFARETVEPQMRVVDPACGVHFQRISAYPGLQGRNAHGLQSFCCALTGFKDTITLSFGTEGGLFEEIDIPAIVCGPGSIEQAHRPDEFIELDQLARCDQFMQDLLAQIAKPGFALK</sequence>
<evidence type="ECO:0000259" key="10">
    <source>
        <dbReference type="Pfam" id="PF07687"/>
    </source>
</evidence>
<dbReference type="OrthoDB" id="3665926at2"/>
<keyword evidence="12" id="KW-1185">Reference proteome</keyword>
<accession>A0A5C0ASI0</accession>
<dbReference type="InterPro" id="IPR001261">
    <property type="entry name" value="ArgE/DapE_CS"/>
</dbReference>
<dbReference type="Proteomes" id="UP000325161">
    <property type="component" value="Chromosome"/>
</dbReference>
<dbReference type="InterPro" id="IPR002933">
    <property type="entry name" value="Peptidase_M20"/>
</dbReference>
<keyword evidence="3" id="KW-0963">Cytoplasm</keyword>
<dbReference type="InterPro" id="IPR011650">
    <property type="entry name" value="Peptidase_M20_dimer"/>
</dbReference>
<dbReference type="GO" id="GO:0008777">
    <property type="term" value="F:acetylornithine deacetylase activity"/>
    <property type="evidence" value="ECO:0007669"/>
    <property type="project" value="UniProtKB-EC"/>
</dbReference>
<dbReference type="GO" id="GO:0006526">
    <property type="term" value="P:L-arginine biosynthetic process"/>
    <property type="evidence" value="ECO:0007669"/>
    <property type="project" value="UniProtKB-KW"/>
</dbReference>
<evidence type="ECO:0000313" key="12">
    <source>
        <dbReference type="Proteomes" id="UP000325161"/>
    </source>
</evidence>
<dbReference type="NCBIfam" id="NF005710">
    <property type="entry name" value="PRK07522.1"/>
    <property type="match status" value="1"/>
</dbReference>
<protein>
    <submittedName>
        <fullName evidence="11">Acetylornithine deacetylase</fullName>
        <ecNumber evidence="11">3.5.1.16</ecNumber>
    </submittedName>
</protein>
<evidence type="ECO:0000256" key="3">
    <source>
        <dbReference type="ARBA" id="ARBA00022490"/>
    </source>
</evidence>
<dbReference type="CDD" id="cd03894">
    <property type="entry name" value="M20_ArgE"/>
    <property type="match status" value="1"/>
</dbReference>
<keyword evidence="8" id="KW-0862">Zinc</keyword>
<keyword evidence="5" id="KW-0028">Amino-acid biosynthesis</keyword>
<evidence type="ECO:0000256" key="7">
    <source>
        <dbReference type="ARBA" id="ARBA00022801"/>
    </source>
</evidence>
<dbReference type="AlphaFoldDB" id="A0A5C0ASI0"/>
<evidence type="ECO:0000256" key="1">
    <source>
        <dbReference type="ARBA" id="ARBA00001947"/>
    </source>
</evidence>
<evidence type="ECO:0000256" key="4">
    <source>
        <dbReference type="ARBA" id="ARBA00022571"/>
    </source>
</evidence>
<name>A0A5C0ASI0_9BURK</name>
<feature type="domain" description="Peptidase M20 dimerisation" evidence="10">
    <location>
        <begin position="174"/>
        <end position="282"/>
    </location>
</feature>
<keyword evidence="6" id="KW-0479">Metal-binding</keyword>
<dbReference type="RefSeq" id="WP_148812050.1">
    <property type="nucleotide sequence ID" value="NZ_CP043046.1"/>
</dbReference>
<comment type="similarity">
    <text evidence="2">Belongs to the peptidase M20A family. ArgE subfamily.</text>
</comment>
<dbReference type="PROSITE" id="PS00759">
    <property type="entry name" value="ARGE_DAPE_CPG2_2"/>
    <property type="match status" value="1"/>
</dbReference>
<dbReference type="Gene3D" id="3.30.70.360">
    <property type="match status" value="1"/>
</dbReference>
<dbReference type="PANTHER" id="PTHR43808:SF31">
    <property type="entry name" value="N-ACETYL-L-CITRULLINE DEACETYLASE"/>
    <property type="match status" value="1"/>
</dbReference>
<evidence type="ECO:0000256" key="8">
    <source>
        <dbReference type="ARBA" id="ARBA00022833"/>
    </source>
</evidence>
<dbReference type="SUPFAM" id="SSF55031">
    <property type="entry name" value="Bacterial exopeptidase dimerisation domain"/>
    <property type="match status" value="1"/>
</dbReference>
<proteinExistence type="inferred from homology"/>
<dbReference type="InterPro" id="IPR010169">
    <property type="entry name" value="AcOrn-deacetyl"/>
</dbReference>
<dbReference type="GO" id="GO:0046872">
    <property type="term" value="F:metal ion binding"/>
    <property type="evidence" value="ECO:0007669"/>
    <property type="project" value="UniProtKB-KW"/>
</dbReference>
<dbReference type="NCBIfam" id="TIGR01892">
    <property type="entry name" value="AcOrn-deacetyl"/>
    <property type="match status" value="1"/>
</dbReference>
<evidence type="ECO:0000313" key="11">
    <source>
        <dbReference type="EMBL" id="QEI04596.1"/>
    </source>
</evidence>
<keyword evidence="7 11" id="KW-0378">Hydrolase</keyword>
<dbReference type="PANTHER" id="PTHR43808">
    <property type="entry name" value="ACETYLORNITHINE DEACETYLASE"/>
    <property type="match status" value="1"/>
</dbReference>
<keyword evidence="4" id="KW-0055">Arginine biosynthesis</keyword>
<evidence type="ECO:0000256" key="5">
    <source>
        <dbReference type="ARBA" id="ARBA00022605"/>
    </source>
</evidence>
<gene>
    <name evidence="11" type="primary">argE</name>
    <name evidence="11" type="ORF">FXN63_01160</name>
</gene>
<dbReference type="InterPro" id="IPR050072">
    <property type="entry name" value="Peptidase_M20A"/>
</dbReference>
<evidence type="ECO:0000256" key="2">
    <source>
        <dbReference type="ARBA" id="ARBA00005691"/>
    </source>
</evidence>
<dbReference type="Pfam" id="PF07687">
    <property type="entry name" value="M20_dimer"/>
    <property type="match status" value="1"/>
</dbReference>
<dbReference type="Gene3D" id="3.40.630.10">
    <property type="entry name" value="Zn peptidases"/>
    <property type="match status" value="1"/>
</dbReference>
<dbReference type="EC" id="3.5.1.16" evidence="11"/>
<evidence type="ECO:0000256" key="6">
    <source>
        <dbReference type="ARBA" id="ARBA00022723"/>
    </source>
</evidence>
<dbReference type="Pfam" id="PF01546">
    <property type="entry name" value="Peptidase_M20"/>
    <property type="match status" value="1"/>
</dbReference>
<comment type="cofactor">
    <cofactor evidence="1">
        <name>Zn(2+)</name>
        <dbReference type="ChEBI" id="CHEBI:29105"/>
    </cofactor>
</comment>
<dbReference type="KEGG" id="pacr:FXN63_01160"/>
<organism evidence="11 12">
    <name type="scientific">Pigmentiphaga aceris</name>
    <dbReference type="NCBI Taxonomy" id="1940612"/>
    <lineage>
        <taxon>Bacteria</taxon>
        <taxon>Pseudomonadati</taxon>
        <taxon>Pseudomonadota</taxon>
        <taxon>Betaproteobacteria</taxon>
        <taxon>Burkholderiales</taxon>
        <taxon>Alcaligenaceae</taxon>
        <taxon>Pigmentiphaga</taxon>
    </lineage>
</organism>
<dbReference type="InterPro" id="IPR036264">
    <property type="entry name" value="Bact_exopeptidase_dim_dom"/>
</dbReference>
<dbReference type="SUPFAM" id="SSF53187">
    <property type="entry name" value="Zn-dependent exopeptidases"/>
    <property type="match status" value="1"/>
</dbReference>
<evidence type="ECO:0000256" key="9">
    <source>
        <dbReference type="ARBA" id="ARBA00023285"/>
    </source>
</evidence>
<reference evidence="11 12" key="1">
    <citation type="submission" date="2019-08" db="EMBL/GenBank/DDBJ databases">
        <title>Amphibian skin-associated Pigmentiphaga: genome sequence and occurrence across geography and hosts.</title>
        <authorList>
            <person name="Bletz M.C."/>
            <person name="Bunk B."/>
            <person name="Sproeer C."/>
            <person name="Biwer P."/>
            <person name="Reiter S."/>
            <person name="Rabemananjara F.C.E."/>
            <person name="Schulz S."/>
            <person name="Overmann J."/>
            <person name="Vences M."/>
        </authorList>
    </citation>
    <scope>NUCLEOTIDE SEQUENCE [LARGE SCALE GENOMIC DNA]</scope>
    <source>
        <strain evidence="11 12">Mada1488</strain>
    </source>
</reference>
<dbReference type="EMBL" id="CP043046">
    <property type="protein sequence ID" value="QEI04596.1"/>
    <property type="molecule type" value="Genomic_DNA"/>
</dbReference>
<keyword evidence="9" id="KW-0170">Cobalt</keyword>